<accession>A0A4Y8MR07</accession>
<dbReference type="InterPro" id="IPR036291">
    <property type="entry name" value="NAD(P)-bd_dom_sf"/>
</dbReference>
<reference evidence="1 2" key="1">
    <citation type="submission" date="2019-03" db="EMBL/GenBank/DDBJ databases">
        <title>Complete Genome Sequence of Paraburkholderia dipogonis ICMP 19430T, a Nitrogen-fixing Symbiont of the South African Invasive Legume Dipogon lignosus in New Zealand.</title>
        <authorList>
            <person name="De Meyer S.E."/>
        </authorList>
    </citation>
    <scope>NUCLEOTIDE SEQUENCE [LARGE SCALE GENOMIC DNA]</scope>
    <source>
        <strain evidence="1 2">ICMP 19430</strain>
    </source>
</reference>
<dbReference type="PROSITE" id="PS00061">
    <property type="entry name" value="ADH_SHORT"/>
    <property type="match status" value="1"/>
</dbReference>
<name>A0A4Y8MR07_9BURK</name>
<dbReference type="Pfam" id="PF00106">
    <property type="entry name" value="adh_short"/>
    <property type="match status" value="1"/>
</dbReference>
<dbReference type="InterPro" id="IPR002347">
    <property type="entry name" value="SDR_fam"/>
</dbReference>
<evidence type="ECO:0000313" key="2">
    <source>
        <dbReference type="Proteomes" id="UP000297385"/>
    </source>
</evidence>
<dbReference type="RefSeq" id="WP_134460945.1">
    <property type="nucleotide sequence ID" value="NZ_JBHMFL010000058.1"/>
</dbReference>
<dbReference type="InterPro" id="IPR020904">
    <property type="entry name" value="Sc_DH/Rdtase_CS"/>
</dbReference>
<dbReference type="Proteomes" id="UP000297385">
    <property type="component" value="Unassembled WGS sequence"/>
</dbReference>
<protein>
    <submittedName>
        <fullName evidence="1">SDR family NAD(P)-dependent oxidoreductase</fullName>
    </submittedName>
</protein>
<organism evidence="1 2">
    <name type="scientific">Paraburkholderia dipogonis</name>
    <dbReference type="NCBI Taxonomy" id="1211383"/>
    <lineage>
        <taxon>Bacteria</taxon>
        <taxon>Pseudomonadati</taxon>
        <taxon>Pseudomonadota</taxon>
        <taxon>Betaproteobacteria</taxon>
        <taxon>Burkholderiales</taxon>
        <taxon>Burkholderiaceae</taxon>
        <taxon>Paraburkholderia</taxon>
    </lineage>
</organism>
<dbReference type="AlphaFoldDB" id="A0A4Y8MR07"/>
<dbReference type="GeneID" id="97304955"/>
<sequence length="47" mass="4769">MCACAATISSTAGIAGLVFCSDYAAAKSGVEGWMESLAQEIAPLCIR</sequence>
<evidence type="ECO:0000313" key="1">
    <source>
        <dbReference type="EMBL" id="TFE39828.1"/>
    </source>
</evidence>
<dbReference type="SUPFAM" id="SSF51735">
    <property type="entry name" value="NAD(P)-binding Rossmann-fold domains"/>
    <property type="match status" value="1"/>
</dbReference>
<dbReference type="Gene3D" id="3.40.50.720">
    <property type="entry name" value="NAD(P)-binding Rossmann-like Domain"/>
    <property type="match status" value="1"/>
</dbReference>
<proteinExistence type="predicted"/>
<comment type="caution">
    <text evidence="1">The sequence shown here is derived from an EMBL/GenBank/DDBJ whole genome shotgun (WGS) entry which is preliminary data.</text>
</comment>
<gene>
    <name evidence="1" type="ORF">E2553_23805</name>
</gene>
<dbReference type="EMBL" id="SNVI01000002">
    <property type="protein sequence ID" value="TFE39828.1"/>
    <property type="molecule type" value="Genomic_DNA"/>
</dbReference>